<keyword evidence="1" id="KW-1133">Transmembrane helix</keyword>
<dbReference type="RefSeq" id="WP_126499569.1">
    <property type="nucleotide sequence ID" value="NZ_LR134479.1"/>
</dbReference>
<feature type="transmembrane region" description="Helical" evidence="1">
    <location>
        <begin position="107"/>
        <end position="126"/>
    </location>
</feature>
<protein>
    <submittedName>
        <fullName evidence="2">Uncharacterized protein</fullName>
    </submittedName>
</protein>
<evidence type="ECO:0000313" key="3">
    <source>
        <dbReference type="Proteomes" id="UP000282386"/>
    </source>
</evidence>
<organism evidence="2 3">
    <name type="scientific">Rothia aeria</name>
    <dbReference type="NCBI Taxonomy" id="172042"/>
    <lineage>
        <taxon>Bacteria</taxon>
        <taxon>Bacillati</taxon>
        <taxon>Actinomycetota</taxon>
        <taxon>Actinomycetes</taxon>
        <taxon>Micrococcales</taxon>
        <taxon>Micrococcaceae</taxon>
        <taxon>Rothia</taxon>
    </lineage>
</organism>
<feature type="transmembrane region" description="Helical" evidence="1">
    <location>
        <begin position="47"/>
        <end position="64"/>
    </location>
</feature>
<evidence type="ECO:0000313" key="2">
    <source>
        <dbReference type="EMBL" id="VEI22267.1"/>
    </source>
</evidence>
<dbReference type="AlphaFoldDB" id="A0A7Z9A1A3"/>
<evidence type="ECO:0000256" key="1">
    <source>
        <dbReference type="SAM" id="Phobius"/>
    </source>
</evidence>
<proteinExistence type="predicted"/>
<dbReference type="EMBL" id="LR134479">
    <property type="protein sequence ID" value="VEI22267.1"/>
    <property type="molecule type" value="Genomic_DNA"/>
</dbReference>
<sequence>MTAIALVVALALLTALAVLQILAASGLPYGRFVWGGQHRVLPRGLRVGSAVSVLVYAGLAALLLSRAGVLPAGDSAAVIVLTWVAFAFFAASVALNAISRSPAERWTMTPTSLLLAAATLVIALGGR</sequence>
<gene>
    <name evidence="2" type="ORF">NCTC10207_00341</name>
</gene>
<feature type="transmembrane region" description="Helical" evidence="1">
    <location>
        <begin position="76"/>
        <end position="95"/>
    </location>
</feature>
<accession>A0A7Z9A1A3</accession>
<dbReference type="Proteomes" id="UP000282386">
    <property type="component" value="Chromosome"/>
</dbReference>
<keyword evidence="1" id="KW-0812">Transmembrane</keyword>
<reference evidence="2 3" key="1">
    <citation type="submission" date="2018-12" db="EMBL/GenBank/DDBJ databases">
        <authorList>
            <consortium name="Pathogen Informatics"/>
        </authorList>
    </citation>
    <scope>NUCLEOTIDE SEQUENCE [LARGE SCALE GENOMIC DNA]</scope>
    <source>
        <strain evidence="2 3">NCTC10207</strain>
    </source>
</reference>
<name>A0A7Z9A1A3_9MICC</name>
<keyword evidence="1" id="KW-0472">Membrane</keyword>